<evidence type="ECO:0000313" key="3">
    <source>
        <dbReference type="Proteomes" id="UP000320876"/>
    </source>
</evidence>
<evidence type="ECO:0000313" key="2">
    <source>
        <dbReference type="EMBL" id="TQJ03146.1"/>
    </source>
</evidence>
<comment type="similarity">
    <text evidence="1">Belongs to the WXG100 family.</text>
</comment>
<dbReference type="SUPFAM" id="SSF140453">
    <property type="entry name" value="EsxAB dimer-like"/>
    <property type="match status" value="1"/>
</dbReference>
<protein>
    <recommendedName>
        <fullName evidence="1">ESAT-6-like protein</fullName>
    </recommendedName>
</protein>
<dbReference type="EMBL" id="VFML01000001">
    <property type="protein sequence ID" value="TQJ03146.1"/>
    <property type="molecule type" value="Genomic_DNA"/>
</dbReference>
<dbReference type="InterPro" id="IPR036689">
    <property type="entry name" value="ESAT-6-like_sf"/>
</dbReference>
<evidence type="ECO:0000256" key="1">
    <source>
        <dbReference type="RuleBase" id="RU362001"/>
    </source>
</evidence>
<reference evidence="2 3" key="1">
    <citation type="submission" date="2019-06" db="EMBL/GenBank/DDBJ databases">
        <title>Sequencing the genomes of 1000 actinobacteria strains.</title>
        <authorList>
            <person name="Klenk H.-P."/>
        </authorList>
    </citation>
    <scope>NUCLEOTIDE SEQUENCE [LARGE SCALE GENOMIC DNA]</scope>
    <source>
        <strain evidence="2 3">DSM 45679</strain>
    </source>
</reference>
<proteinExistence type="inferred from homology"/>
<dbReference type="AlphaFoldDB" id="A0A542DJA4"/>
<organism evidence="2 3">
    <name type="scientific">Amycolatopsis cihanbeyliensis</name>
    <dbReference type="NCBI Taxonomy" id="1128664"/>
    <lineage>
        <taxon>Bacteria</taxon>
        <taxon>Bacillati</taxon>
        <taxon>Actinomycetota</taxon>
        <taxon>Actinomycetes</taxon>
        <taxon>Pseudonocardiales</taxon>
        <taxon>Pseudonocardiaceae</taxon>
        <taxon>Amycolatopsis</taxon>
    </lineage>
</organism>
<accession>A0A542DJA4</accession>
<keyword evidence="3" id="KW-1185">Reference proteome</keyword>
<gene>
    <name evidence="2" type="ORF">FB471_2896</name>
</gene>
<dbReference type="Proteomes" id="UP000320876">
    <property type="component" value="Unassembled WGS sequence"/>
</dbReference>
<dbReference type="Gene3D" id="1.10.287.1060">
    <property type="entry name" value="ESAT-6-like"/>
    <property type="match status" value="1"/>
</dbReference>
<dbReference type="NCBIfam" id="TIGR03930">
    <property type="entry name" value="WXG100_ESAT6"/>
    <property type="match status" value="1"/>
</dbReference>
<dbReference type="RefSeq" id="WP_141998647.1">
    <property type="nucleotide sequence ID" value="NZ_VFML01000001.1"/>
</dbReference>
<name>A0A542DJA4_AMYCI</name>
<dbReference type="InterPro" id="IPR010310">
    <property type="entry name" value="T7SS_ESAT-6-like"/>
</dbReference>
<comment type="caution">
    <text evidence="2">The sequence shown here is derived from an EMBL/GenBank/DDBJ whole genome shotgun (WGS) entry which is preliminary data.</text>
</comment>
<sequence>MAGGFKGDVAQFTQAEKDVTDVKNSMVLNLNTLRDNIEATRAGWSGKAAEAFNNVMMRFDENSRKMYDSLQNIGELLQQAGSQYEAAEQAQLDAVQSASRGLEGL</sequence>
<dbReference type="Pfam" id="PF06013">
    <property type="entry name" value="WXG100"/>
    <property type="match status" value="1"/>
</dbReference>
<dbReference type="OrthoDB" id="4554345at2"/>